<organism evidence="14 15">
    <name type="scientific">Armatimonas rosea</name>
    <dbReference type="NCBI Taxonomy" id="685828"/>
    <lineage>
        <taxon>Bacteria</taxon>
        <taxon>Bacillati</taxon>
        <taxon>Armatimonadota</taxon>
        <taxon>Armatimonadia</taxon>
        <taxon>Armatimonadales</taxon>
        <taxon>Armatimonadaceae</taxon>
        <taxon>Armatimonas</taxon>
    </lineage>
</organism>
<name>A0A7W9W5A6_ARMRO</name>
<keyword evidence="5 14" id="KW-0328">Glycosyltransferase</keyword>
<comment type="catalytic activity">
    <reaction evidence="12">
        <text>a di-trans,poly-cis-dolichyl phosphate + UDP-alpha-D-glucose = a di-trans,poly-cis-dolichyl beta-D-glucosyl phosphate + UDP</text>
        <dbReference type="Rhea" id="RHEA:15401"/>
        <dbReference type="Rhea" id="RHEA-COMP:19498"/>
        <dbReference type="Rhea" id="RHEA-COMP:19502"/>
        <dbReference type="ChEBI" id="CHEBI:57525"/>
        <dbReference type="ChEBI" id="CHEBI:57683"/>
        <dbReference type="ChEBI" id="CHEBI:58223"/>
        <dbReference type="ChEBI" id="CHEBI:58885"/>
        <dbReference type="EC" id="2.4.1.117"/>
    </reaction>
    <physiologicalReaction direction="left-to-right" evidence="12">
        <dbReference type="Rhea" id="RHEA:15402"/>
    </physiologicalReaction>
</comment>
<dbReference type="CDD" id="cd04188">
    <property type="entry name" value="DPG_synthase"/>
    <property type="match status" value="1"/>
</dbReference>
<comment type="similarity">
    <text evidence="3">Belongs to the glycosyltransferase 2 family.</text>
</comment>
<dbReference type="InterPro" id="IPR035518">
    <property type="entry name" value="DPG_synthase"/>
</dbReference>
<dbReference type="AlphaFoldDB" id="A0A7W9W5A6"/>
<evidence type="ECO:0000256" key="9">
    <source>
        <dbReference type="ARBA" id="ARBA00022968"/>
    </source>
</evidence>
<dbReference type="InterPro" id="IPR029044">
    <property type="entry name" value="Nucleotide-diphossugar_trans"/>
</dbReference>
<keyword evidence="15" id="KW-1185">Reference proteome</keyword>
<dbReference type="Pfam" id="PF00535">
    <property type="entry name" value="Glycos_transf_2"/>
    <property type="match status" value="1"/>
</dbReference>
<keyword evidence="10" id="KW-1133">Transmembrane helix</keyword>
<evidence type="ECO:0000256" key="12">
    <source>
        <dbReference type="ARBA" id="ARBA00045097"/>
    </source>
</evidence>
<gene>
    <name evidence="14" type="ORF">HNQ39_002030</name>
</gene>
<evidence type="ECO:0000313" key="15">
    <source>
        <dbReference type="Proteomes" id="UP000520814"/>
    </source>
</evidence>
<dbReference type="Gene3D" id="3.90.550.10">
    <property type="entry name" value="Spore Coat Polysaccharide Biosynthesis Protein SpsA, Chain A"/>
    <property type="match status" value="1"/>
</dbReference>
<evidence type="ECO:0000256" key="11">
    <source>
        <dbReference type="ARBA" id="ARBA00023136"/>
    </source>
</evidence>
<reference evidence="14 15" key="1">
    <citation type="submission" date="2020-08" db="EMBL/GenBank/DDBJ databases">
        <title>Genomic Encyclopedia of Type Strains, Phase IV (KMG-IV): sequencing the most valuable type-strain genomes for metagenomic binning, comparative biology and taxonomic classification.</title>
        <authorList>
            <person name="Goeker M."/>
        </authorList>
    </citation>
    <scope>NUCLEOTIDE SEQUENCE [LARGE SCALE GENOMIC DNA]</scope>
    <source>
        <strain evidence="14 15">DSM 23562</strain>
    </source>
</reference>
<evidence type="ECO:0000259" key="13">
    <source>
        <dbReference type="Pfam" id="PF00535"/>
    </source>
</evidence>
<evidence type="ECO:0000256" key="5">
    <source>
        <dbReference type="ARBA" id="ARBA00022676"/>
    </source>
</evidence>
<evidence type="ECO:0000256" key="10">
    <source>
        <dbReference type="ARBA" id="ARBA00022989"/>
    </source>
</evidence>
<keyword evidence="7" id="KW-0812">Transmembrane</keyword>
<keyword evidence="6 14" id="KW-0808">Transferase</keyword>
<evidence type="ECO:0000256" key="8">
    <source>
        <dbReference type="ARBA" id="ARBA00022824"/>
    </source>
</evidence>
<dbReference type="Proteomes" id="UP000520814">
    <property type="component" value="Unassembled WGS sequence"/>
</dbReference>
<protein>
    <recommendedName>
        <fullName evidence="4">dolichyl-phosphate beta-glucosyltransferase</fullName>
        <ecNumber evidence="4">2.4.1.117</ecNumber>
    </recommendedName>
</protein>
<evidence type="ECO:0000256" key="3">
    <source>
        <dbReference type="ARBA" id="ARBA00006739"/>
    </source>
</evidence>
<dbReference type="GO" id="GO:0006487">
    <property type="term" value="P:protein N-linked glycosylation"/>
    <property type="evidence" value="ECO:0007669"/>
    <property type="project" value="TreeGrafter"/>
</dbReference>
<feature type="domain" description="Glycosyltransferase 2-like" evidence="13">
    <location>
        <begin position="4"/>
        <end position="171"/>
    </location>
</feature>
<dbReference type="EMBL" id="JACHGW010000002">
    <property type="protein sequence ID" value="MBB6050239.1"/>
    <property type="molecule type" value="Genomic_DNA"/>
</dbReference>
<evidence type="ECO:0000256" key="1">
    <source>
        <dbReference type="ARBA" id="ARBA00004389"/>
    </source>
</evidence>
<keyword evidence="11" id="KW-0472">Membrane</keyword>
<evidence type="ECO:0000256" key="2">
    <source>
        <dbReference type="ARBA" id="ARBA00004922"/>
    </source>
</evidence>
<comment type="pathway">
    <text evidence="2">Protein modification; protein glycosylation.</text>
</comment>
<comment type="caution">
    <text evidence="14">The sequence shown here is derived from an EMBL/GenBank/DDBJ whole genome shotgun (WGS) entry which is preliminary data.</text>
</comment>
<accession>A0A7W9W5A6</accession>
<dbReference type="SUPFAM" id="SSF53448">
    <property type="entry name" value="Nucleotide-diphospho-sugar transferases"/>
    <property type="match status" value="1"/>
</dbReference>
<proteinExistence type="inferred from homology"/>
<keyword evidence="9" id="KW-0735">Signal-anchor</keyword>
<dbReference type="RefSeq" id="WP_184194817.1">
    <property type="nucleotide sequence ID" value="NZ_JACHGW010000002.1"/>
</dbReference>
<dbReference type="PANTHER" id="PTHR10859:SF91">
    <property type="entry name" value="DOLICHYL-PHOSPHATE BETA-GLUCOSYLTRANSFERASE"/>
    <property type="match status" value="1"/>
</dbReference>
<comment type="subcellular location">
    <subcellularLocation>
        <location evidence="1">Endoplasmic reticulum membrane</location>
        <topology evidence="1">Single-pass membrane protein</topology>
    </subcellularLocation>
</comment>
<dbReference type="InterPro" id="IPR001173">
    <property type="entry name" value="Glyco_trans_2-like"/>
</dbReference>
<evidence type="ECO:0000313" key="14">
    <source>
        <dbReference type="EMBL" id="MBB6050239.1"/>
    </source>
</evidence>
<sequence length="251" mass="27169">MQLSIVIPAYNEAQRLPRTLEATLGYLRTRGLSSQAEVLVVDDGSRDETTAVAAGFPGVTVLSYGGNRGKGYAVRYGVLRAAGERVLFMDADLATPIEELVKLEAALDSGAAYAIGSRPLRESELTVRQPLLRELCGRAFNKIVQVAATPGIEDTQCGFKLLTRDAAQAIFSRCQLDGFSFDVEALFLARRLGLKIAEIPVRWAHQEGAAAFPTRAAYLKAGLRMLRDVVKIRTLHARVEPVSAAAAPLSR</sequence>
<evidence type="ECO:0000256" key="6">
    <source>
        <dbReference type="ARBA" id="ARBA00022679"/>
    </source>
</evidence>
<dbReference type="PANTHER" id="PTHR10859">
    <property type="entry name" value="GLYCOSYL TRANSFERASE"/>
    <property type="match status" value="1"/>
</dbReference>
<evidence type="ECO:0000256" key="4">
    <source>
        <dbReference type="ARBA" id="ARBA00012583"/>
    </source>
</evidence>
<evidence type="ECO:0000256" key="7">
    <source>
        <dbReference type="ARBA" id="ARBA00022692"/>
    </source>
</evidence>
<dbReference type="GO" id="GO:0004581">
    <property type="term" value="F:dolichyl-phosphate beta-glucosyltransferase activity"/>
    <property type="evidence" value="ECO:0007669"/>
    <property type="project" value="UniProtKB-EC"/>
</dbReference>
<keyword evidence="8" id="KW-0256">Endoplasmic reticulum</keyword>
<dbReference type="EC" id="2.4.1.117" evidence="4"/>